<proteinExistence type="predicted"/>
<evidence type="ECO:0000256" key="1">
    <source>
        <dbReference type="SAM" id="MobiDB-lite"/>
    </source>
</evidence>
<dbReference type="Proteomes" id="UP001196509">
    <property type="component" value="Unassembled WGS sequence"/>
</dbReference>
<gene>
    <name evidence="2" type="ORF">K1W69_06720</name>
</gene>
<evidence type="ECO:0000313" key="3">
    <source>
        <dbReference type="Proteomes" id="UP001196509"/>
    </source>
</evidence>
<evidence type="ECO:0000313" key="2">
    <source>
        <dbReference type="EMBL" id="MBW8636875.1"/>
    </source>
</evidence>
<comment type="caution">
    <text evidence="2">The sequence shown here is derived from an EMBL/GenBank/DDBJ whole genome shotgun (WGS) entry which is preliminary data.</text>
</comment>
<dbReference type="EMBL" id="JAICBX010000001">
    <property type="protein sequence ID" value="MBW8636875.1"/>
    <property type="molecule type" value="Genomic_DNA"/>
</dbReference>
<accession>A0AAE3CZ13</accession>
<reference evidence="2" key="1">
    <citation type="submission" date="2021-08" db="EMBL/GenBank/DDBJ databases">
        <title>Hoeflea bacterium WL0058 sp. nov., isolated from the sediment.</title>
        <authorList>
            <person name="Wang L."/>
            <person name="Zhang D."/>
        </authorList>
    </citation>
    <scope>NUCLEOTIDE SEQUENCE</scope>
    <source>
        <strain evidence="2">WL0058</strain>
    </source>
</reference>
<protein>
    <submittedName>
        <fullName evidence="2">Uncharacterized protein</fullName>
    </submittedName>
</protein>
<keyword evidence="3" id="KW-1185">Reference proteome</keyword>
<dbReference type="RefSeq" id="WP_220227521.1">
    <property type="nucleotide sequence ID" value="NZ_JAICBX010000001.1"/>
</dbReference>
<name>A0AAE3CZ13_9HYPH</name>
<dbReference type="AlphaFoldDB" id="A0AAE3CZ13"/>
<organism evidence="2 3">
    <name type="scientific">Flavimaribacter sediminis</name>
    <dbReference type="NCBI Taxonomy" id="2865987"/>
    <lineage>
        <taxon>Bacteria</taxon>
        <taxon>Pseudomonadati</taxon>
        <taxon>Pseudomonadota</taxon>
        <taxon>Alphaproteobacteria</taxon>
        <taxon>Hyphomicrobiales</taxon>
        <taxon>Rhizobiaceae</taxon>
        <taxon>Flavimaribacter</taxon>
    </lineage>
</organism>
<sequence>MSQVSVAWGNERLGLLRENAIFDRNDQHGFCAGERQADAQGVNSFVFAEHPVRSAGPIPTSVITNNAKTSEKGTDVETIAEVGEKQ</sequence>
<feature type="region of interest" description="Disordered" evidence="1">
    <location>
        <begin position="58"/>
        <end position="86"/>
    </location>
</feature>